<gene>
    <name evidence="1" type="ORF">MHI_LOCUS719404</name>
</gene>
<accession>A0A6V7HBN8</accession>
<dbReference type="AlphaFoldDB" id="A0A6V7HBN8"/>
<reference evidence="1" key="1">
    <citation type="submission" date="2020-07" db="EMBL/GenBank/DDBJ databases">
        <authorList>
            <person name="Nazaruddin N."/>
        </authorList>
    </citation>
    <scope>NUCLEOTIDE SEQUENCE</scope>
</reference>
<organism evidence="1 2">
    <name type="scientific">Heterotrigona itama</name>
    <dbReference type="NCBI Taxonomy" id="395501"/>
    <lineage>
        <taxon>Eukaryota</taxon>
        <taxon>Metazoa</taxon>
        <taxon>Ecdysozoa</taxon>
        <taxon>Arthropoda</taxon>
        <taxon>Hexapoda</taxon>
        <taxon>Insecta</taxon>
        <taxon>Pterygota</taxon>
        <taxon>Neoptera</taxon>
        <taxon>Endopterygota</taxon>
        <taxon>Hymenoptera</taxon>
        <taxon>Apocrita</taxon>
        <taxon>Aculeata</taxon>
        <taxon>Apoidea</taxon>
        <taxon>Anthophila</taxon>
        <taxon>Apidae</taxon>
        <taxon>Heterotrigona</taxon>
    </lineage>
</organism>
<sequence length="61" mass="7026">NGDIYSSDISFWQVCTLILDVVKNKVAKFTVQGIAVMWTCRKRRKVNGNHSRDNDVARQDQ</sequence>
<dbReference type="EMBL" id="CAJDYZ010009918">
    <property type="protein sequence ID" value="CAD1477270.1"/>
    <property type="molecule type" value="Genomic_DNA"/>
</dbReference>
<protein>
    <submittedName>
        <fullName evidence="1">Uncharacterized protein</fullName>
    </submittedName>
</protein>
<comment type="caution">
    <text evidence="1">The sequence shown here is derived from an EMBL/GenBank/DDBJ whole genome shotgun (WGS) entry which is preliminary data.</text>
</comment>
<dbReference type="Proteomes" id="UP000752696">
    <property type="component" value="Unassembled WGS sequence"/>
</dbReference>
<evidence type="ECO:0000313" key="2">
    <source>
        <dbReference type="Proteomes" id="UP000752696"/>
    </source>
</evidence>
<keyword evidence="2" id="KW-1185">Reference proteome</keyword>
<name>A0A6V7HBN8_9HYME</name>
<feature type="non-terminal residue" evidence="1">
    <location>
        <position position="1"/>
    </location>
</feature>
<evidence type="ECO:0000313" key="1">
    <source>
        <dbReference type="EMBL" id="CAD1477270.1"/>
    </source>
</evidence>
<proteinExistence type="predicted"/>